<evidence type="ECO:0000256" key="5">
    <source>
        <dbReference type="ARBA" id="ARBA00023242"/>
    </source>
</evidence>
<reference evidence="8 9" key="1">
    <citation type="submission" date="2016-03" db="EMBL/GenBank/DDBJ databases">
        <title>Whole genome sequencing of Grifola frondosa 9006-11.</title>
        <authorList>
            <person name="Min B."/>
            <person name="Park H."/>
            <person name="Kim J.-G."/>
            <person name="Cho H."/>
            <person name="Oh Y.-L."/>
            <person name="Kong W.-S."/>
            <person name="Choi I.-G."/>
        </authorList>
    </citation>
    <scope>NUCLEOTIDE SEQUENCE [LARGE SCALE GENOMIC DNA]</scope>
    <source>
        <strain evidence="8 9">9006-11</strain>
    </source>
</reference>
<evidence type="ECO:0000256" key="1">
    <source>
        <dbReference type="ARBA" id="ARBA00022723"/>
    </source>
</evidence>
<dbReference type="OrthoDB" id="2753739at2759"/>
<evidence type="ECO:0000256" key="2">
    <source>
        <dbReference type="ARBA" id="ARBA00022737"/>
    </source>
</evidence>
<feature type="domain" description="C2H2-type" evidence="7">
    <location>
        <begin position="478"/>
        <end position="507"/>
    </location>
</feature>
<keyword evidence="2" id="KW-0677">Repeat</keyword>
<dbReference type="InterPro" id="IPR050527">
    <property type="entry name" value="Snail/Krueppel_Znf"/>
</dbReference>
<dbReference type="GO" id="GO:0000978">
    <property type="term" value="F:RNA polymerase II cis-regulatory region sequence-specific DNA binding"/>
    <property type="evidence" value="ECO:0007669"/>
    <property type="project" value="TreeGrafter"/>
</dbReference>
<dbReference type="GO" id="GO:0008270">
    <property type="term" value="F:zinc ion binding"/>
    <property type="evidence" value="ECO:0007669"/>
    <property type="project" value="UniProtKB-KW"/>
</dbReference>
<dbReference type="PANTHER" id="PTHR24388">
    <property type="entry name" value="ZINC FINGER PROTEIN"/>
    <property type="match status" value="1"/>
</dbReference>
<dbReference type="Pfam" id="PF13912">
    <property type="entry name" value="zf-C2H2_6"/>
    <property type="match status" value="2"/>
</dbReference>
<dbReference type="PROSITE" id="PS50157">
    <property type="entry name" value="ZINC_FINGER_C2H2_2"/>
    <property type="match status" value="4"/>
</dbReference>
<dbReference type="SUPFAM" id="SSF57667">
    <property type="entry name" value="beta-beta-alpha zinc fingers"/>
    <property type="match status" value="2"/>
</dbReference>
<keyword evidence="9" id="KW-1185">Reference proteome</keyword>
<dbReference type="InterPro" id="IPR013087">
    <property type="entry name" value="Znf_C2H2_type"/>
</dbReference>
<keyword evidence="1" id="KW-0479">Metal-binding</keyword>
<feature type="domain" description="C2H2-type" evidence="7">
    <location>
        <begin position="353"/>
        <end position="376"/>
    </location>
</feature>
<dbReference type="Proteomes" id="UP000092993">
    <property type="component" value="Unassembled WGS sequence"/>
</dbReference>
<protein>
    <submittedName>
        <fullName evidence="8">Zinc finger protein 79</fullName>
    </submittedName>
</protein>
<organism evidence="8 9">
    <name type="scientific">Grifola frondosa</name>
    <name type="common">Maitake</name>
    <name type="synonym">Polyporus frondosus</name>
    <dbReference type="NCBI Taxonomy" id="5627"/>
    <lineage>
        <taxon>Eukaryota</taxon>
        <taxon>Fungi</taxon>
        <taxon>Dikarya</taxon>
        <taxon>Basidiomycota</taxon>
        <taxon>Agaricomycotina</taxon>
        <taxon>Agaricomycetes</taxon>
        <taxon>Polyporales</taxon>
        <taxon>Grifolaceae</taxon>
        <taxon>Grifola</taxon>
    </lineage>
</organism>
<dbReference type="SUPFAM" id="SSF52047">
    <property type="entry name" value="RNI-like"/>
    <property type="match status" value="1"/>
</dbReference>
<proteinExistence type="predicted"/>
<keyword evidence="4" id="KW-0862">Zinc</keyword>
<evidence type="ECO:0000259" key="7">
    <source>
        <dbReference type="PROSITE" id="PS50157"/>
    </source>
</evidence>
<feature type="domain" description="C2H2-type" evidence="7">
    <location>
        <begin position="377"/>
        <end position="410"/>
    </location>
</feature>
<name>A0A1C7MCB8_GRIFR</name>
<dbReference type="AlphaFoldDB" id="A0A1C7MCB8"/>
<comment type="caution">
    <text evidence="8">The sequence shown here is derived from an EMBL/GenBank/DDBJ whole genome shotgun (WGS) entry which is preliminary data.</text>
</comment>
<accession>A0A1C7MCB8</accession>
<dbReference type="InterPro" id="IPR036236">
    <property type="entry name" value="Znf_C2H2_sf"/>
</dbReference>
<dbReference type="EMBL" id="LUGG01000005">
    <property type="protein sequence ID" value="OBZ74563.1"/>
    <property type="molecule type" value="Genomic_DNA"/>
</dbReference>
<evidence type="ECO:0000256" key="4">
    <source>
        <dbReference type="ARBA" id="ARBA00022833"/>
    </source>
</evidence>
<dbReference type="GO" id="GO:0000981">
    <property type="term" value="F:DNA-binding transcription factor activity, RNA polymerase II-specific"/>
    <property type="evidence" value="ECO:0007669"/>
    <property type="project" value="TreeGrafter"/>
</dbReference>
<dbReference type="PANTHER" id="PTHR24388:SF53">
    <property type="entry name" value="CHORION TRANSCRIPTION FACTOR CF2-RELATED"/>
    <property type="match status" value="1"/>
</dbReference>
<keyword evidence="3 6" id="KW-0863">Zinc-finger</keyword>
<dbReference type="Gene3D" id="3.30.160.60">
    <property type="entry name" value="Classic Zinc Finger"/>
    <property type="match status" value="3"/>
</dbReference>
<dbReference type="PROSITE" id="PS00028">
    <property type="entry name" value="ZINC_FINGER_C2H2_1"/>
    <property type="match status" value="1"/>
</dbReference>
<evidence type="ECO:0000256" key="6">
    <source>
        <dbReference type="PROSITE-ProRule" id="PRU00042"/>
    </source>
</evidence>
<keyword evidence="5" id="KW-0539">Nucleus</keyword>
<evidence type="ECO:0000313" key="9">
    <source>
        <dbReference type="Proteomes" id="UP000092993"/>
    </source>
</evidence>
<evidence type="ECO:0000313" key="8">
    <source>
        <dbReference type="EMBL" id="OBZ74563.1"/>
    </source>
</evidence>
<dbReference type="Pfam" id="PF12874">
    <property type="entry name" value="zf-met"/>
    <property type="match status" value="1"/>
</dbReference>
<gene>
    <name evidence="8" type="primary">ZNF79</name>
    <name evidence="8" type="ORF">A0H81_05646</name>
</gene>
<dbReference type="SMART" id="SM00355">
    <property type="entry name" value="ZnF_C2H2"/>
    <property type="match status" value="6"/>
</dbReference>
<sequence length="555" mass="63354">MVFARKLPRLSSLVISGSLNDDYHLHPKFFQLFSQFKSITHFYIHELHFSCFGDVVRIIWALPNLSSLVCDNVNWPESTFNLSSSILKQTRNCPPLVTVRICSYSGLIIGQLLYSLVGTCVEHLELEIATPFEREVIVPSESARHIRDLTHLRSITFTAPWLDYPTIHALLSQTSHIREVTLRNRNLFQILRSVALDALRNPNLDELFSGAQFSRLERLTISYSDTLQNTQWWYSEVAARLPRAHSRGILCVEIDVSNAGLWTEIYPVRSSELQSYCDRCNRDFSDAHALWQHENTSRMHNICPTCKRDFASEDALIQHSVNKLDHYYCERCARYFSDDVALSQHKANSSKHYVCDICEKDFSAEASLVQHMDDSHHFCQTCDRDFSSEESLHQHTPHTQQSSLHMSHGPDGVWCLAENCGRRFDSHAPFLQHLESGACPSGMNGNRLARIMVLANGRHGITNPDMFATERARHGRQYNCGLCDRAYATVAALQAHLLSPAHAGERYRCPIAKHGCGVEFSMLSGFWRHMESGRCEVYRIHGDIQDAIQDVLMDQ</sequence>
<feature type="domain" description="C2H2-type" evidence="7">
    <location>
        <begin position="327"/>
        <end position="352"/>
    </location>
</feature>
<dbReference type="STRING" id="5627.A0A1C7MCB8"/>
<evidence type="ECO:0000256" key="3">
    <source>
        <dbReference type="ARBA" id="ARBA00022771"/>
    </source>
</evidence>